<proteinExistence type="inferred from homology"/>
<comment type="pathway">
    <text evidence="1">Lipid metabolism; glycerolipid metabolism.</text>
</comment>
<dbReference type="Pfam" id="PF00781">
    <property type="entry name" value="DAGK_cat"/>
    <property type="match status" value="1"/>
</dbReference>
<keyword evidence="3" id="KW-0597">Phosphoprotein</keyword>
<dbReference type="SMART" id="SM00454">
    <property type="entry name" value="SAM"/>
    <property type="match status" value="1"/>
</dbReference>
<evidence type="ECO:0000256" key="10">
    <source>
        <dbReference type="ARBA" id="ARBA00022833"/>
    </source>
</evidence>
<evidence type="ECO:0000256" key="4">
    <source>
        <dbReference type="ARBA" id="ARBA00022679"/>
    </source>
</evidence>
<dbReference type="UniPathway" id="UPA00230"/>
<comment type="caution">
    <text evidence="21">The sequence shown here is derived from an EMBL/GenBank/DDBJ whole genome shotgun (WGS) entry which is preliminary data.</text>
</comment>
<dbReference type="PROSITE" id="PS50105">
    <property type="entry name" value="SAM_DOMAIN"/>
    <property type="match status" value="1"/>
</dbReference>
<evidence type="ECO:0000256" key="12">
    <source>
        <dbReference type="ARBA" id="ARBA00023098"/>
    </source>
</evidence>
<evidence type="ECO:0000256" key="6">
    <source>
        <dbReference type="ARBA" id="ARBA00022737"/>
    </source>
</evidence>
<evidence type="ECO:0000256" key="11">
    <source>
        <dbReference type="ARBA" id="ARBA00022840"/>
    </source>
</evidence>
<dbReference type="SMART" id="SM00046">
    <property type="entry name" value="DAGKc"/>
    <property type="match status" value="1"/>
</dbReference>
<dbReference type="InterPro" id="IPR001849">
    <property type="entry name" value="PH_domain"/>
</dbReference>
<dbReference type="SUPFAM" id="SSF111331">
    <property type="entry name" value="NAD kinase/diacylglycerol kinase-like"/>
    <property type="match status" value="1"/>
</dbReference>
<dbReference type="Pfam" id="PF07647">
    <property type="entry name" value="SAM_2"/>
    <property type="match status" value="1"/>
</dbReference>
<dbReference type="InterPro" id="IPR054474">
    <property type="entry name" value="DGKD_4H"/>
</dbReference>
<evidence type="ECO:0000259" key="17">
    <source>
        <dbReference type="PROSITE" id="PS50003"/>
    </source>
</evidence>
<keyword evidence="4 15" id="KW-0808">Transferase</keyword>
<evidence type="ECO:0000256" key="8">
    <source>
        <dbReference type="ARBA" id="ARBA00022771"/>
    </source>
</evidence>
<dbReference type="Gene3D" id="2.60.200.40">
    <property type="match status" value="1"/>
</dbReference>
<keyword evidence="5" id="KW-0479">Metal-binding</keyword>
<dbReference type="InterPro" id="IPR001660">
    <property type="entry name" value="SAM"/>
</dbReference>
<dbReference type="InterPro" id="IPR000756">
    <property type="entry name" value="Diacylglycerol_kin_accessory"/>
</dbReference>
<dbReference type="Gene3D" id="1.10.150.50">
    <property type="entry name" value="Transcription Factor, Ets-1"/>
    <property type="match status" value="1"/>
</dbReference>
<dbReference type="InterPro" id="IPR037607">
    <property type="entry name" value="DGK"/>
</dbReference>
<evidence type="ECO:0000256" key="1">
    <source>
        <dbReference type="ARBA" id="ARBA00005175"/>
    </source>
</evidence>
<evidence type="ECO:0000256" key="3">
    <source>
        <dbReference type="ARBA" id="ARBA00022553"/>
    </source>
</evidence>
<dbReference type="Gene3D" id="3.30.60.20">
    <property type="match status" value="1"/>
</dbReference>
<evidence type="ECO:0000256" key="15">
    <source>
        <dbReference type="RuleBase" id="RU361128"/>
    </source>
</evidence>
<dbReference type="PROSITE" id="PS00479">
    <property type="entry name" value="ZF_DAG_PE_1"/>
    <property type="match status" value="1"/>
</dbReference>
<dbReference type="EMBL" id="SGJD01001151">
    <property type="protein sequence ID" value="KAB0401747.1"/>
    <property type="molecule type" value="Genomic_DNA"/>
</dbReference>
<evidence type="ECO:0000259" key="18">
    <source>
        <dbReference type="PROSITE" id="PS50081"/>
    </source>
</evidence>
<dbReference type="Pfam" id="PF22944">
    <property type="entry name" value="DGKD_4H"/>
    <property type="match status" value="1"/>
</dbReference>
<keyword evidence="7 15" id="KW-0547">Nucleotide-binding</keyword>
<dbReference type="GO" id="GO:0005886">
    <property type="term" value="C:plasma membrane"/>
    <property type="evidence" value="ECO:0007669"/>
    <property type="project" value="TreeGrafter"/>
</dbReference>
<dbReference type="GO" id="GO:0046486">
    <property type="term" value="P:glycerolipid metabolic process"/>
    <property type="evidence" value="ECO:0007669"/>
    <property type="project" value="UniProtKB-UniPathway"/>
</dbReference>
<protein>
    <recommendedName>
        <fullName evidence="15">Diacylglycerol kinase</fullName>
        <shortName evidence="15">DAG kinase</shortName>
        <ecNumber evidence="15">2.7.1.107</ecNumber>
    </recommendedName>
</protein>
<dbReference type="InterPro" id="IPR047480">
    <property type="entry name" value="C1_DGKeta_rpt2"/>
</dbReference>
<comment type="similarity">
    <text evidence="2 15">Belongs to the eukaryotic diacylglycerol kinase family.</text>
</comment>
<comment type="catalytic activity">
    <reaction evidence="15">
        <text>a 1,2-diacyl-sn-glycerol + ATP = a 1,2-diacyl-sn-glycero-3-phosphate + ADP + H(+)</text>
        <dbReference type="Rhea" id="RHEA:10272"/>
        <dbReference type="ChEBI" id="CHEBI:15378"/>
        <dbReference type="ChEBI" id="CHEBI:17815"/>
        <dbReference type="ChEBI" id="CHEBI:30616"/>
        <dbReference type="ChEBI" id="CHEBI:58608"/>
        <dbReference type="ChEBI" id="CHEBI:456216"/>
        <dbReference type="EC" id="2.7.1.107"/>
    </reaction>
</comment>
<accession>A0A6A1Q2P3</accession>
<dbReference type="SUPFAM" id="SSF50729">
    <property type="entry name" value="PH domain-like"/>
    <property type="match status" value="1"/>
</dbReference>
<keyword evidence="10" id="KW-0862">Zinc</keyword>
<evidence type="ECO:0000256" key="9">
    <source>
        <dbReference type="ARBA" id="ARBA00022777"/>
    </source>
</evidence>
<evidence type="ECO:0000256" key="13">
    <source>
        <dbReference type="ARBA" id="ARBA00023371"/>
    </source>
</evidence>
<dbReference type="InterPro" id="IPR001206">
    <property type="entry name" value="Diacylglycerol_kinase_cat_dom"/>
</dbReference>
<dbReference type="CDD" id="cd20894">
    <property type="entry name" value="C1_DGKeta_rpt2"/>
    <property type="match status" value="1"/>
</dbReference>
<dbReference type="GO" id="GO:0007200">
    <property type="term" value="P:phospholipase C-activating G protein-coupled receptor signaling pathway"/>
    <property type="evidence" value="ECO:0007669"/>
    <property type="project" value="InterPro"/>
</dbReference>
<evidence type="ECO:0000256" key="2">
    <source>
        <dbReference type="ARBA" id="ARBA00009280"/>
    </source>
</evidence>
<feature type="region of interest" description="Disordered" evidence="16">
    <location>
        <begin position="498"/>
        <end position="536"/>
    </location>
</feature>
<dbReference type="InterPro" id="IPR046349">
    <property type="entry name" value="C1-like_sf"/>
</dbReference>
<dbReference type="SUPFAM" id="SSF47769">
    <property type="entry name" value="SAM/Pointed domain"/>
    <property type="match status" value="1"/>
</dbReference>
<dbReference type="SMART" id="SM00109">
    <property type="entry name" value="C1"/>
    <property type="match status" value="2"/>
</dbReference>
<feature type="domain" description="SAM" evidence="19">
    <location>
        <begin position="969"/>
        <end position="1032"/>
    </location>
</feature>
<dbReference type="InterPro" id="IPR017438">
    <property type="entry name" value="ATP-NAD_kinase_N"/>
</dbReference>
<feature type="non-terminal residue" evidence="21">
    <location>
        <position position="1"/>
    </location>
</feature>
<dbReference type="PANTHER" id="PTHR11255:SF37">
    <property type="entry name" value="DIACYLGLYCEROL KINASE ETA"/>
    <property type="match status" value="1"/>
</dbReference>
<dbReference type="InterPro" id="IPR002219">
    <property type="entry name" value="PKC_DAG/PE"/>
</dbReference>
<dbReference type="InterPro" id="IPR016064">
    <property type="entry name" value="NAD/diacylglycerol_kinase_sf"/>
</dbReference>
<reference evidence="21 22" key="1">
    <citation type="journal article" date="2019" name="PLoS ONE">
        <title>Genomic analyses reveal an absence of contemporary introgressive admixture between fin whales and blue whales, despite known hybrids.</title>
        <authorList>
            <person name="Westbury M.V."/>
            <person name="Petersen B."/>
            <person name="Lorenzen E.D."/>
        </authorList>
    </citation>
    <scope>NUCLEOTIDE SEQUENCE [LARGE SCALE GENOMIC DNA]</scope>
    <source>
        <strain evidence="21">FinWhale-01</strain>
    </source>
</reference>
<feature type="region of interest" description="Disordered" evidence="16">
    <location>
        <begin position="443"/>
        <end position="477"/>
    </location>
</feature>
<dbReference type="PANTHER" id="PTHR11255">
    <property type="entry name" value="DIACYLGLYCEROL KINASE"/>
    <property type="match status" value="1"/>
</dbReference>
<dbReference type="SUPFAM" id="SSF57889">
    <property type="entry name" value="Cysteine-rich domain"/>
    <property type="match status" value="1"/>
</dbReference>
<feature type="compositionally biased region" description="Polar residues" evidence="16">
    <location>
        <begin position="506"/>
        <end position="518"/>
    </location>
</feature>
<keyword evidence="22" id="KW-1185">Reference proteome</keyword>
<evidence type="ECO:0000256" key="16">
    <source>
        <dbReference type="SAM" id="MobiDB-lite"/>
    </source>
</evidence>
<keyword evidence="8" id="KW-0863">Zinc-finger</keyword>
<dbReference type="Gene3D" id="2.30.29.30">
    <property type="entry name" value="Pleckstrin-homology domain (PH domain)/Phosphotyrosine-binding domain (PTB)"/>
    <property type="match status" value="1"/>
</dbReference>
<dbReference type="FunFam" id="3.30.60.20:FF:000002">
    <property type="entry name" value="Diacylglycerol kinase"/>
    <property type="match status" value="1"/>
</dbReference>
<evidence type="ECO:0000256" key="7">
    <source>
        <dbReference type="ARBA" id="ARBA00022741"/>
    </source>
</evidence>
<sequence>IITPFRRLMLCAENRKEMEDWISSLKSVQTREPYEVAQFNVEHFSGMHNWYACSHARPTFCNVCRESLSGVTSHGLSCEGTVTSRLAMPHQWLEGNLPVSAKCAVCEKTCGSVLRLQDWRCLWCKTMVHTACKDLYHPICPLGQCRVSVIPPIALNSTDSDGFCRATFSFCVSPLLVFVNSKSGDNQGVKFLRRFKQLLNPAQVFDLMNGGPHLGLFQKFDNFRILVCGGDGSVGWVLSEIDKLNLNKQASEMSASLCVNLSEVSCGAVFQCQLGVLPLGTGNDLARVLGWGGSYDDDTQLPQILEKLERASTKMLDRWSIMTYELKLPAKASLLPEPPEASEEFYMTIYEDSVAAHLTKILNSDEHAVVISSAKVLCETVKDFVAKVEKAHEKTLEKAVAADAVANKCSVLNEKLEQLLQALHTDSQASPVLPSISTLIVEEDPAESSSEESLWESKEQLLDDTTKPSSQKTVKPREIMLRANSLKKAVRQVIEEAGKAMDDQTVHSSEPVNQSFDYDSTETDESKDESKEDDAKASLTGLRAGLAASIAGSSIINKMLLANIDPFGATPFIDPDPDSVDGYSEKCVMNNYFGIGLDAKISLEFNNKREEHPEKCRSRTKNLMWYGVLGTRELLQRSYKNLEQRVQLECDGQYIPLPSLQGIAVLNIPSYAGGTNFWGGTKEDDIFAAPSFDDKILEVVAIFDSVQMAVSRVIKLQHHRIAQCRTVKITIFGDEGVPVQVDGEAWVQPPGIIKIVHKNRAQMLTRDRAFESTLKSWEDKQKCDSGKPVLRTHLYIQHAVDLATEEVSQMQLCSQAAEELITRICDAATIHCLLEQELAHAVNACSHALNKANPRFPESLTRDTATEIAINVKALYNETESLLVGRVPLQLESPHEERVSNALHSVEVELQKLTEIPWLYYILHPNEDEEPPMDCTKRNSRSTVFRIVPKFKKEKVQKQKTSSQAVQKWGTEEVAAWLDLLNLGEYKEIFIRHDIRGAELLHLERRDLKDLGIPKVGHMKRILQGIKELGRSTPPV</sequence>
<dbReference type="Pfam" id="PF00130">
    <property type="entry name" value="C1_1"/>
    <property type="match status" value="1"/>
</dbReference>
<name>A0A6A1Q2P3_BALPH</name>
<dbReference type="PROSITE" id="PS50081">
    <property type="entry name" value="ZF_DAG_PE_2"/>
    <property type="match status" value="1"/>
</dbReference>
<evidence type="ECO:0000256" key="5">
    <source>
        <dbReference type="ARBA" id="ARBA00022723"/>
    </source>
</evidence>
<evidence type="ECO:0000313" key="22">
    <source>
        <dbReference type="Proteomes" id="UP000437017"/>
    </source>
</evidence>
<dbReference type="FunFam" id="2.60.200.40:FF:000001">
    <property type="entry name" value="Diacylglycerol kinase"/>
    <property type="match status" value="1"/>
</dbReference>
<dbReference type="EC" id="2.7.1.107" evidence="15"/>
<dbReference type="FunFam" id="1.10.150.50:FF:000021">
    <property type="entry name" value="Diacylglycerol kinase"/>
    <property type="match status" value="1"/>
</dbReference>
<keyword evidence="12" id="KW-0443">Lipid metabolism</keyword>
<evidence type="ECO:0000259" key="19">
    <source>
        <dbReference type="PROSITE" id="PS50105"/>
    </source>
</evidence>
<dbReference type="InterPro" id="IPR013761">
    <property type="entry name" value="SAM/pointed_sf"/>
</dbReference>
<keyword evidence="9 15" id="KW-0418">Kinase</keyword>
<keyword evidence="11 15" id="KW-0067">ATP-binding</keyword>
<dbReference type="Pfam" id="PF00609">
    <property type="entry name" value="DAGK_acc"/>
    <property type="match status" value="1"/>
</dbReference>
<dbReference type="AlphaFoldDB" id="A0A6A1Q2P3"/>
<dbReference type="OrthoDB" id="196165at2759"/>
<feature type="compositionally biased region" description="Acidic residues" evidence="16">
    <location>
        <begin position="443"/>
        <end position="454"/>
    </location>
</feature>
<dbReference type="Proteomes" id="UP000437017">
    <property type="component" value="Unassembled WGS sequence"/>
</dbReference>
<gene>
    <name evidence="21" type="ORF">E2I00_012285</name>
</gene>
<dbReference type="PROSITE" id="PS50003">
    <property type="entry name" value="PH_DOMAIN"/>
    <property type="match status" value="1"/>
</dbReference>
<dbReference type="Gene3D" id="3.40.50.10330">
    <property type="entry name" value="Probable inorganic polyphosphate/atp-NAD kinase, domain 1"/>
    <property type="match status" value="1"/>
</dbReference>
<dbReference type="SMART" id="SM00045">
    <property type="entry name" value="DAGKa"/>
    <property type="match status" value="1"/>
</dbReference>
<keyword evidence="6" id="KW-0677">Repeat</keyword>
<feature type="domain" description="PH" evidence="17">
    <location>
        <begin position="1"/>
        <end position="30"/>
    </location>
</feature>
<feature type="compositionally biased region" description="Basic and acidic residues" evidence="16">
    <location>
        <begin position="455"/>
        <end position="466"/>
    </location>
</feature>
<feature type="domain" description="Phorbol-ester/DAG-type" evidence="18">
    <location>
        <begin position="89"/>
        <end position="140"/>
    </location>
</feature>
<comment type="pathway">
    <text evidence="14">Glycerolipid metabolism.</text>
</comment>
<dbReference type="InterPro" id="IPR011993">
    <property type="entry name" value="PH-like_dom_sf"/>
</dbReference>
<organism evidence="21 22">
    <name type="scientific">Balaenoptera physalus</name>
    <name type="common">Fin whale</name>
    <name type="synonym">Balaena physalus</name>
    <dbReference type="NCBI Taxonomy" id="9770"/>
    <lineage>
        <taxon>Eukaryota</taxon>
        <taxon>Metazoa</taxon>
        <taxon>Chordata</taxon>
        <taxon>Craniata</taxon>
        <taxon>Vertebrata</taxon>
        <taxon>Euteleostomi</taxon>
        <taxon>Mammalia</taxon>
        <taxon>Eutheria</taxon>
        <taxon>Laurasiatheria</taxon>
        <taxon>Artiodactyla</taxon>
        <taxon>Whippomorpha</taxon>
        <taxon>Cetacea</taxon>
        <taxon>Mysticeti</taxon>
        <taxon>Balaenopteridae</taxon>
        <taxon>Balaenoptera</taxon>
    </lineage>
</organism>
<dbReference type="GO" id="GO:0004143">
    <property type="term" value="F:ATP-dependent diacylglycerol kinase activity"/>
    <property type="evidence" value="ECO:0007669"/>
    <property type="project" value="UniProtKB-EC"/>
</dbReference>
<comment type="catalytic activity">
    <reaction evidence="13">
        <text>1,2-di-(9Z-octadecenoyl)-sn-glycerol + ATP = 1,2-di-(9Z-octadecenoyl)-sn-glycero-3-phosphate + ADP + H(+)</text>
        <dbReference type="Rhea" id="RHEA:40327"/>
        <dbReference type="ChEBI" id="CHEBI:15378"/>
        <dbReference type="ChEBI" id="CHEBI:30616"/>
        <dbReference type="ChEBI" id="CHEBI:52333"/>
        <dbReference type="ChEBI" id="CHEBI:74546"/>
        <dbReference type="ChEBI" id="CHEBI:456216"/>
    </reaction>
    <physiologicalReaction direction="left-to-right" evidence="13">
        <dbReference type="Rhea" id="RHEA:40328"/>
    </physiologicalReaction>
</comment>
<dbReference type="GO" id="GO:0008270">
    <property type="term" value="F:zinc ion binding"/>
    <property type="evidence" value="ECO:0007669"/>
    <property type="project" value="UniProtKB-KW"/>
</dbReference>
<evidence type="ECO:0000259" key="20">
    <source>
        <dbReference type="PROSITE" id="PS50146"/>
    </source>
</evidence>
<dbReference type="GO" id="GO:0005524">
    <property type="term" value="F:ATP binding"/>
    <property type="evidence" value="ECO:0007669"/>
    <property type="project" value="UniProtKB-KW"/>
</dbReference>
<dbReference type="PROSITE" id="PS50146">
    <property type="entry name" value="DAGK"/>
    <property type="match status" value="1"/>
</dbReference>
<evidence type="ECO:0000256" key="14">
    <source>
        <dbReference type="ARBA" id="ARBA00060536"/>
    </source>
</evidence>
<evidence type="ECO:0000313" key="21">
    <source>
        <dbReference type="EMBL" id="KAB0401747.1"/>
    </source>
</evidence>
<feature type="domain" description="DAGKc" evidence="20">
    <location>
        <begin position="170"/>
        <end position="325"/>
    </location>
</feature>